<sequence>LGGCIERLISDVLSIKLVLLAMGDVGAALVYLQLKPKMEYNKYVEDEFTLLESPKGKHIMDNIPVPKPIEPIEVKDEKDECEDSGGLEHRGRIHPTNKNEDDHTTTPPQPQEGDDEDLDAVQGEYRFKRVFRKTRTQ</sequence>
<evidence type="ECO:0000256" key="1">
    <source>
        <dbReference type="SAM" id="MobiDB-lite"/>
    </source>
</evidence>
<accession>A0AA38CKD6</accession>
<evidence type="ECO:0000313" key="4">
    <source>
        <dbReference type="Proteomes" id="UP000824469"/>
    </source>
</evidence>
<protein>
    <submittedName>
        <fullName evidence="3">Uncharacterized protein</fullName>
    </submittedName>
</protein>
<evidence type="ECO:0000256" key="2">
    <source>
        <dbReference type="SAM" id="Phobius"/>
    </source>
</evidence>
<gene>
    <name evidence="3" type="ORF">KI387_012709</name>
</gene>
<organism evidence="3 4">
    <name type="scientific">Taxus chinensis</name>
    <name type="common">Chinese yew</name>
    <name type="synonym">Taxus wallichiana var. chinensis</name>
    <dbReference type="NCBI Taxonomy" id="29808"/>
    <lineage>
        <taxon>Eukaryota</taxon>
        <taxon>Viridiplantae</taxon>
        <taxon>Streptophyta</taxon>
        <taxon>Embryophyta</taxon>
        <taxon>Tracheophyta</taxon>
        <taxon>Spermatophyta</taxon>
        <taxon>Pinopsida</taxon>
        <taxon>Pinidae</taxon>
        <taxon>Conifers II</taxon>
        <taxon>Cupressales</taxon>
        <taxon>Taxaceae</taxon>
        <taxon>Taxus</taxon>
    </lineage>
</organism>
<dbReference type="EMBL" id="JAHRHJ020000009">
    <property type="protein sequence ID" value="KAH9301126.1"/>
    <property type="molecule type" value="Genomic_DNA"/>
</dbReference>
<feature type="transmembrane region" description="Helical" evidence="2">
    <location>
        <begin position="12"/>
        <end position="32"/>
    </location>
</feature>
<feature type="region of interest" description="Disordered" evidence="1">
    <location>
        <begin position="57"/>
        <end position="125"/>
    </location>
</feature>
<keyword evidence="2" id="KW-0812">Transmembrane</keyword>
<keyword evidence="4" id="KW-1185">Reference proteome</keyword>
<comment type="caution">
    <text evidence="3">The sequence shown here is derived from an EMBL/GenBank/DDBJ whole genome shotgun (WGS) entry which is preliminary data.</text>
</comment>
<feature type="non-terminal residue" evidence="3">
    <location>
        <position position="1"/>
    </location>
</feature>
<reference evidence="3 4" key="1">
    <citation type="journal article" date="2021" name="Nat. Plants">
        <title>The Taxus genome provides insights into paclitaxel biosynthesis.</title>
        <authorList>
            <person name="Xiong X."/>
            <person name="Gou J."/>
            <person name="Liao Q."/>
            <person name="Li Y."/>
            <person name="Zhou Q."/>
            <person name="Bi G."/>
            <person name="Li C."/>
            <person name="Du R."/>
            <person name="Wang X."/>
            <person name="Sun T."/>
            <person name="Guo L."/>
            <person name="Liang H."/>
            <person name="Lu P."/>
            <person name="Wu Y."/>
            <person name="Zhang Z."/>
            <person name="Ro D.K."/>
            <person name="Shang Y."/>
            <person name="Huang S."/>
            <person name="Yan J."/>
        </authorList>
    </citation>
    <scope>NUCLEOTIDE SEQUENCE [LARGE SCALE GENOMIC DNA]</scope>
    <source>
        <strain evidence="3">Ta-2019</strain>
    </source>
</reference>
<name>A0AA38CKD6_TAXCH</name>
<proteinExistence type="predicted"/>
<evidence type="ECO:0000313" key="3">
    <source>
        <dbReference type="EMBL" id="KAH9301126.1"/>
    </source>
</evidence>
<keyword evidence="2" id="KW-0472">Membrane</keyword>
<dbReference type="Proteomes" id="UP000824469">
    <property type="component" value="Unassembled WGS sequence"/>
</dbReference>
<feature type="non-terminal residue" evidence="3">
    <location>
        <position position="137"/>
    </location>
</feature>
<keyword evidence="2" id="KW-1133">Transmembrane helix</keyword>
<dbReference type="AlphaFoldDB" id="A0AA38CKD6"/>